<evidence type="ECO:0000313" key="1">
    <source>
        <dbReference type="EMBL" id="GCE28736.1"/>
    </source>
</evidence>
<dbReference type="RefSeq" id="WP_126628917.1">
    <property type="nucleotide sequence ID" value="NZ_BIFT01000001.1"/>
</dbReference>
<dbReference type="InterPro" id="IPR046026">
    <property type="entry name" value="DUF5984"/>
</dbReference>
<proteinExistence type="predicted"/>
<protein>
    <submittedName>
        <fullName evidence="1">Uncharacterized protein</fullName>
    </submittedName>
</protein>
<dbReference type="Pfam" id="PF19446">
    <property type="entry name" value="DUF5984"/>
    <property type="match status" value="1"/>
</dbReference>
<name>A0A402BBP2_9CHLR</name>
<dbReference type="AlphaFoldDB" id="A0A402BBP2"/>
<accession>A0A402BBP2</accession>
<dbReference type="EMBL" id="BIFT01000001">
    <property type="protein sequence ID" value="GCE28736.1"/>
    <property type="molecule type" value="Genomic_DNA"/>
</dbReference>
<dbReference type="OrthoDB" id="8216186at2"/>
<comment type="caution">
    <text evidence="1">The sequence shown here is derived from an EMBL/GenBank/DDBJ whole genome shotgun (WGS) entry which is preliminary data.</text>
</comment>
<evidence type="ECO:0000313" key="2">
    <source>
        <dbReference type="Proteomes" id="UP000287171"/>
    </source>
</evidence>
<sequence length="280" mass="33163">MFFHFQLHPIAEIKPWGGKEEPVLHWFGLSDGWYWFQIGETEIFRYSKPFLAAYPPIPHPPRPYIDYYVVRLWEDILEIVPDIIDPLPAPLLQRMESIDQWLNWCKKAEKWREDAREMCSEEESDARGELLSTALEWWWRRHLYTGPFIITPGMHFWSDGQIVHCLWDTRQAQFADDQFIWEAIYGTKAIPVTTFMEAVTSFNERFIAAMAERVNTVLTNWSRPEITIDFAHLAREHVQRSEHFASRMAEVPTRARTATAWEQCLEAIKVIENDTAFQQE</sequence>
<gene>
    <name evidence="1" type="ORF">KDA_42200</name>
</gene>
<keyword evidence="2" id="KW-1185">Reference proteome</keyword>
<dbReference type="Proteomes" id="UP000287171">
    <property type="component" value="Unassembled WGS sequence"/>
</dbReference>
<reference evidence="2" key="1">
    <citation type="submission" date="2018-12" db="EMBL/GenBank/DDBJ databases">
        <title>Tengunoibacter tsumagoiensis gen. nov., sp. nov., Dictyobacter kobayashii sp. nov., D. alpinus sp. nov., and D. joshuensis sp. nov. and description of Dictyobacteraceae fam. nov. within the order Ktedonobacterales isolated from Tengu-no-mugimeshi.</title>
        <authorList>
            <person name="Wang C.M."/>
            <person name="Zheng Y."/>
            <person name="Sakai Y."/>
            <person name="Toyoda A."/>
            <person name="Minakuchi Y."/>
            <person name="Abe K."/>
            <person name="Yokota A."/>
            <person name="Yabe S."/>
        </authorList>
    </citation>
    <scope>NUCLEOTIDE SEQUENCE [LARGE SCALE GENOMIC DNA]</scope>
    <source>
        <strain evidence="2">Uno16</strain>
    </source>
</reference>
<organism evidence="1 2">
    <name type="scientific">Dictyobacter alpinus</name>
    <dbReference type="NCBI Taxonomy" id="2014873"/>
    <lineage>
        <taxon>Bacteria</taxon>
        <taxon>Bacillati</taxon>
        <taxon>Chloroflexota</taxon>
        <taxon>Ktedonobacteria</taxon>
        <taxon>Ktedonobacterales</taxon>
        <taxon>Dictyobacteraceae</taxon>
        <taxon>Dictyobacter</taxon>
    </lineage>
</organism>